<dbReference type="EMBL" id="LPXN01000108">
    <property type="protein sequence ID" value="KZD08141.1"/>
    <property type="molecule type" value="Genomic_DNA"/>
</dbReference>
<proteinExistence type="inferred from homology"/>
<dbReference type="AlphaFoldDB" id="A0A154W406"/>
<dbReference type="InterPro" id="IPR001492">
    <property type="entry name" value="Flagellin"/>
</dbReference>
<feature type="domain" description="Flagellin C-terminal" evidence="5">
    <location>
        <begin position="191"/>
        <end position="271"/>
    </location>
</feature>
<dbReference type="GO" id="GO:0009288">
    <property type="term" value="C:bacterial-type flagellum"/>
    <property type="evidence" value="ECO:0007669"/>
    <property type="project" value="UniProtKB-SubCell"/>
</dbReference>
<organism evidence="6 7">
    <name type="scientific">Oceanibaculum pacificum</name>
    <dbReference type="NCBI Taxonomy" id="580166"/>
    <lineage>
        <taxon>Bacteria</taxon>
        <taxon>Pseudomonadati</taxon>
        <taxon>Pseudomonadota</taxon>
        <taxon>Alphaproteobacteria</taxon>
        <taxon>Rhodospirillales</taxon>
        <taxon>Oceanibaculaceae</taxon>
        <taxon>Oceanibaculum</taxon>
    </lineage>
</organism>
<dbReference type="InterPro" id="IPR001029">
    <property type="entry name" value="Flagellin_N"/>
</dbReference>
<evidence type="ECO:0000259" key="4">
    <source>
        <dbReference type="Pfam" id="PF00669"/>
    </source>
</evidence>
<dbReference type="GO" id="GO:0005198">
    <property type="term" value="F:structural molecule activity"/>
    <property type="evidence" value="ECO:0007669"/>
    <property type="project" value="UniProtKB-UniRule"/>
</dbReference>
<dbReference type="Gene3D" id="1.20.1330.10">
    <property type="entry name" value="f41 fragment of flagellin, N-terminal domain"/>
    <property type="match status" value="1"/>
</dbReference>
<comment type="similarity">
    <text evidence="1 3">Belongs to the bacterial flagellin family.</text>
</comment>
<dbReference type="Pfam" id="PF00669">
    <property type="entry name" value="Flagellin_N"/>
    <property type="match status" value="1"/>
</dbReference>
<dbReference type="RefSeq" id="WP_067556181.1">
    <property type="nucleotide sequence ID" value="NZ_LPXN01000108.1"/>
</dbReference>
<dbReference type="PANTHER" id="PTHR42792">
    <property type="entry name" value="FLAGELLIN"/>
    <property type="match status" value="1"/>
</dbReference>
<evidence type="ECO:0000313" key="7">
    <source>
        <dbReference type="Proteomes" id="UP000076400"/>
    </source>
</evidence>
<dbReference type="SUPFAM" id="SSF64518">
    <property type="entry name" value="Phase 1 flagellin"/>
    <property type="match status" value="1"/>
</dbReference>
<keyword evidence="2 3" id="KW-0975">Bacterial flagellum</keyword>
<evidence type="ECO:0000256" key="3">
    <source>
        <dbReference type="RuleBase" id="RU362073"/>
    </source>
</evidence>
<comment type="function">
    <text evidence="3">Flagellin is the subunit protein which polymerizes to form the filaments of bacterial flagella.</text>
</comment>
<protein>
    <recommendedName>
        <fullName evidence="3">Flagellin</fullName>
    </recommendedName>
</protein>
<dbReference type="InterPro" id="IPR046358">
    <property type="entry name" value="Flagellin_C"/>
</dbReference>
<feature type="domain" description="Flagellin N-terminal" evidence="4">
    <location>
        <begin position="6"/>
        <end position="141"/>
    </location>
</feature>
<evidence type="ECO:0000256" key="2">
    <source>
        <dbReference type="ARBA" id="ARBA00023143"/>
    </source>
</evidence>
<keyword evidence="3" id="KW-0964">Secreted</keyword>
<keyword evidence="7" id="KW-1185">Reference proteome</keyword>
<comment type="subcellular location">
    <subcellularLocation>
        <location evidence="3">Secreted</location>
    </subcellularLocation>
    <subcellularLocation>
        <location evidence="3">Bacterial flagellum</location>
    </subcellularLocation>
</comment>
<dbReference type="Proteomes" id="UP000076400">
    <property type="component" value="Unassembled WGS sequence"/>
</dbReference>
<accession>A0A154W406</accession>
<evidence type="ECO:0000256" key="1">
    <source>
        <dbReference type="ARBA" id="ARBA00005709"/>
    </source>
</evidence>
<dbReference type="GO" id="GO:0005576">
    <property type="term" value="C:extracellular region"/>
    <property type="evidence" value="ECO:0007669"/>
    <property type="project" value="UniProtKB-SubCell"/>
</dbReference>
<gene>
    <name evidence="6" type="ORF">AUP43_09025</name>
</gene>
<evidence type="ECO:0000259" key="5">
    <source>
        <dbReference type="Pfam" id="PF00700"/>
    </source>
</evidence>
<reference evidence="6 7" key="1">
    <citation type="submission" date="2015-12" db="EMBL/GenBank/DDBJ databases">
        <title>Genome sequence of Oceanibaculum pacificum MCCC 1A02656.</title>
        <authorList>
            <person name="Lu L."/>
            <person name="Lai Q."/>
            <person name="Shao Z."/>
            <person name="Qian P."/>
        </authorList>
    </citation>
    <scope>NUCLEOTIDE SEQUENCE [LARGE SCALE GENOMIC DNA]</scope>
    <source>
        <strain evidence="6 7">MCCC 1A02656</strain>
    </source>
</reference>
<dbReference type="Pfam" id="PF00700">
    <property type="entry name" value="Flagellin_C"/>
    <property type="match status" value="1"/>
</dbReference>
<sequence>MPVNSINTNTSALVALQSLNTTNRELDKVQDRISTGLKVTGAVDDASSFSIAQGIRGDLKSYEAVSQGIANAKGVLTVAVAGATKISDLMADIKKKVIEGMNPANTSAQQQILAADYVQLINTISRQIENSSYNDRNLLSGGVDINVISNIDGSTLRVRGNDLATGQADLAANTDLDTPSNAALALVEINAYISIVNTALGNLGADTRTVNFQDEFIGVLNDATTTGLGDIVDADLAKESARLQAIQVKQQLGTQTLSIANQRPQVILQLFQG</sequence>
<dbReference type="STRING" id="580166.AUP43_09025"/>
<dbReference type="OrthoDB" id="8328560at2"/>
<evidence type="ECO:0000313" key="6">
    <source>
        <dbReference type="EMBL" id="KZD08141.1"/>
    </source>
</evidence>
<name>A0A154W406_9PROT</name>
<dbReference type="PANTHER" id="PTHR42792:SF2">
    <property type="entry name" value="FLAGELLIN"/>
    <property type="match status" value="1"/>
</dbReference>
<comment type="caution">
    <text evidence="6">The sequence shown here is derived from an EMBL/GenBank/DDBJ whole genome shotgun (WGS) entry which is preliminary data.</text>
</comment>